<reference evidence="2" key="1">
    <citation type="submission" date="2020-11" db="EMBL/GenBank/DDBJ databases">
        <authorList>
            <consortium name="DOE Joint Genome Institute"/>
            <person name="Ahrendt S."/>
            <person name="Riley R."/>
            <person name="Andreopoulos W."/>
            <person name="Labutti K."/>
            <person name="Pangilinan J."/>
            <person name="Ruiz-Duenas F.J."/>
            <person name="Barrasa J.M."/>
            <person name="Sanchez-Garcia M."/>
            <person name="Camarero S."/>
            <person name="Miyauchi S."/>
            <person name="Serrano A."/>
            <person name="Linde D."/>
            <person name="Babiker R."/>
            <person name="Drula E."/>
            <person name="Ayuso-Fernandez I."/>
            <person name="Pacheco R."/>
            <person name="Padilla G."/>
            <person name="Ferreira P."/>
            <person name="Barriuso J."/>
            <person name="Kellner H."/>
            <person name="Castanera R."/>
            <person name="Alfaro M."/>
            <person name="Ramirez L."/>
            <person name="Pisabarro A.G."/>
            <person name="Kuo A."/>
            <person name="Tritt A."/>
            <person name="Lipzen A."/>
            <person name="He G."/>
            <person name="Yan M."/>
            <person name="Ng V."/>
            <person name="Cullen D."/>
            <person name="Martin F."/>
            <person name="Rosso M.-N."/>
            <person name="Henrissat B."/>
            <person name="Hibbett D."/>
            <person name="Martinez A.T."/>
            <person name="Grigoriev I.V."/>
        </authorList>
    </citation>
    <scope>NUCLEOTIDE SEQUENCE</scope>
    <source>
        <strain evidence="2">CIRM-BRFM 674</strain>
    </source>
</reference>
<protein>
    <recommendedName>
        <fullName evidence="1">PD-(D/E)XK endonuclease-like domain-containing protein</fullName>
    </recommendedName>
</protein>
<evidence type="ECO:0000313" key="2">
    <source>
        <dbReference type="EMBL" id="KAF9486004.1"/>
    </source>
</evidence>
<evidence type="ECO:0000313" key="3">
    <source>
        <dbReference type="Proteomes" id="UP000807469"/>
    </source>
</evidence>
<accession>A0A9P5ZE41</accession>
<dbReference type="OrthoDB" id="6513042at2759"/>
<dbReference type="Pfam" id="PF12705">
    <property type="entry name" value="PDDEXK_1"/>
    <property type="match status" value="1"/>
</dbReference>
<dbReference type="InterPro" id="IPR038726">
    <property type="entry name" value="PDDEXK_AddAB-type"/>
</dbReference>
<evidence type="ECO:0000259" key="1">
    <source>
        <dbReference type="Pfam" id="PF12705"/>
    </source>
</evidence>
<gene>
    <name evidence="2" type="ORF">BDN70DRAFT_902787</name>
</gene>
<dbReference type="Proteomes" id="UP000807469">
    <property type="component" value="Unassembled WGS sequence"/>
</dbReference>
<proteinExistence type="predicted"/>
<name>A0A9P5ZE41_9AGAR</name>
<comment type="caution">
    <text evidence="2">The sequence shown here is derived from an EMBL/GenBank/DDBJ whole genome shotgun (WGS) entry which is preliminary data.</text>
</comment>
<sequence length="930" mass="104336">MDIKKPLTATNLAVHQHLNCDLYIHNVYNKVLPDLKTRPASPSELAKAHFKRGNDWESVLYSWLDDEQLLLKVPAVPLQADSLLENILADERDHFFITGLCFWPPQAQLNDRFLQVGAEPLNFGLAKPDLIEIKRTKEGIQWRVIDAKASKHVKTSHHVQIYFYTLCLSHILHAPFYWAAASAGIWLPPREGFQTAPPSIADIKSISISLLAPAVDAFIFQELPQVLSLPIEDVNWHYNPLCRGCRYEPDCKSRAVKEKRIGIMPNISIDDAKILKSLLRVAQPSPHLTDIEDLHEIIDSPARLDQIANMSPTILKKAKQILLLPKKKKGILESPVVEAALRQKVQVVSRRNYTCPGREDVAVVVSLVNDPSSSNNGGDYFCVTIHSDVVSPPSSFCCPATDFIAKLAALIRSIISDRYTCQFYIWNSPEQLQAHIINAALEPGDNNDNDIRLCIGALAEGASLLQTTFQPLLLSGALLNFLAKGKQTKSEYKACLERLGLPTDGTIEVLRKRVNAEVQRIQEEARARSSGEERRKEIGQLPRVVPLKKEIERQLALPTPGYWDLPECVSVLLPAEGSCSTDDEILTAYKNFDRVGLDIMLLRRNRLIYSVLKEFRKSVVQASTRLVFVNKAKVLSANIMDLCKQPHIRKLFFMQQFEVLAKLTALWRSRIDGCPDAPTLKYCGTTQGFHGPEYIFNLLSGEVDAPAADKEYAFYDKLLVLDAGKPIDGDTNYEDLPVETLFDDLGVSGLMFPLNRWTMPAWEQQNPMVQRELFVADVRNVYAKGTHKTKVVLQIWPGGKLNTTLKVGDVYRLSPRLVDFNTSKILSTLFENDLQWESEGALWADEDSEDDLHHDIPFLQLIAAPNSFGKIQDAKKYVKTEAGIQKLFRDLKDLGNGIAGSLVLKSSQHKAAQRILSNRLSVIWGPPGTL</sequence>
<organism evidence="2 3">
    <name type="scientific">Pholiota conissans</name>
    <dbReference type="NCBI Taxonomy" id="109636"/>
    <lineage>
        <taxon>Eukaryota</taxon>
        <taxon>Fungi</taxon>
        <taxon>Dikarya</taxon>
        <taxon>Basidiomycota</taxon>
        <taxon>Agaricomycotina</taxon>
        <taxon>Agaricomycetes</taxon>
        <taxon>Agaricomycetidae</taxon>
        <taxon>Agaricales</taxon>
        <taxon>Agaricineae</taxon>
        <taxon>Strophariaceae</taxon>
        <taxon>Pholiota</taxon>
    </lineage>
</organism>
<dbReference type="AlphaFoldDB" id="A0A9P5ZE41"/>
<keyword evidence="3" id="KW-1185">Reference proteome</keyword>
<feature type="domain" description="PD-(D/E)XK endonuclease-like" evidence="1">
    <location>
        <begin position="98"/>
        <end position="251"/>
    </location>
</feature>
<dbReference type="EMBL" id="MU155132">
    <property type="protein sequence ID" value="KAF9486004.1"/>
    <property type="molecule type" value="Genomic_DNA"/>
</dbReference>